<evidence type="ECO:0000313" key="6">
    <source>
        <dbReference type="Proteomes" id="UP000191946"/>
    </source>
</evidence>
<dbReference type="Pfam" id="PF10633">
    <property type="entry name" value="NPCBM_assoc"/>
    <property type="match status" value="1"/>
</dbReference>
<feature type="signal peptide" evidence="1">
    <location>
        <begin position="1"/>
        <end position="33"/>
    </location>
</feature>
<dbReference type="InterPro" id="IPR013783">
    <property type="entry name" value="Ig-like_fold"/>
</dbReference>
<protein>
    <submittedName>
        <fullName evidence="4">Peptidase M11</fullName>
    </submittedName>
</protein>
<dbReference type="Pfam" id="PF17963">
    <property type="entry name" value="Big_9"/>
    <property type="match status" value="1"/>
</dbReference>
<sequence>MFNTHFNIVTSNTFKLSTTALIGLLSLTFNATAQSQDIPHGHVIQQEKLVSPTAKGKRQQAQDNTSALKQAMADYRGASAKNKHHYLEQMISLAHGRQALLSELFQSDPSAVAQVALTAKARKGMPEKVQALLEQEQTLEGELEVFYEDYEDHSKSRLRHVLNTSEGFIEVHGSSQSPINAIQSGAKVRARGWKFDNQSALVLEESQQSLLVLADGSTGSASTSTSSFTLSNTLGEQSTLVMLVNFQDDVQEPWTVEEVTDLVFGSVNDFYKENSNNQTWFAGDVLGYYTLPINSVCDTAQIYTASKDVAATKNVDIDSYSRVVFVFPKVADCGWTGKGTVGGTPSRTWVNGSLTLRTVAHELGHNLGLHHAKKLECGVDVISGDCYTIEYGDSLEIMGTPGFTGHFNAFNKDSLGWFSAESSSVAGKIIEVNSDGSYILEPYELAPESEAKAIKVQRGVDSTGKKLWYYLEYRQPTGFDSYLESYPSLTSGVTMRLGTESDMNSSQIIDLTPASQVMDWNDSTLAVGSTYTDADAGITMTTEWADNTGASVHISFTQPVCNKSDPVVTVSPSQNVEAESGSTLGYNVTVTNNDAAGCDASEFEVDALVPSGWTATSSTLNLDPGASESVLIDVTSDVAATDGNYSLLFNVTNSADTNYFTKATENYVIETPVEACLRGTPLLVLSASQTDELEAGSTASYTTTLTNQDSATCDASTFTLAASVPSGWSANSGAITLNPSETQSLTMNITSSTEATEGTYDIAITAQHLSDSSLSVSKRVSFSISAPVPVPVNTAPTAQTDRVEVTSKDSVSINVLANDSDPEGDRLTITSVTQGSKGSVQITSNGQLIYTPAKSFKGSDSFSYTISDGYLTSTASVYISMASSSGNDSSKGKGRK</sequence>
<dbReference type="EMBL" id="LHQV01000015">
    <property type="protein sequence ID" value="OQJ98830.1"/>
    <property type="molecule type" value="Genomic_DNA"/>
</dbReference>
<dbReference type="RefSeq" id="WP_005498967.1">
    <property type="nucleotide sequence ID" value="NZ_CP023247.2"/>
</dbReference>
<evidence type="ECO:0000313" key="5">
    <source>
        <dbReference type="EMBL" id="OQJ98830.1"/>
    </source>
</evidence>
<feature type="domain" description="Alpha-galactosidase NEW3" evidence="3">
    <location>
        <begin position="694"/>
        <end position="767"/>
    </location>
</feature>
<proteinExistence type="predicted"/>
<dbReference type="Proteomes" id="UP000191946">
    <property type="component" value="Unassembled WGS sequence"/>
</dbReference>
<organism evidence="4">
    <name type="scientific">Vibrio parahaemolyticus</name>
    <dbReference type="NCBI Taxonomy" id="670"/>
    <lineage>
        <taxon>Bacteria</taxon>
        <taxon>Pseudomonadati</taxon>
        <taxon>Pseudomonadota</taxon>
        <taxon>Gammaproteobacteria</taxon>
        <taxon>Vibrionales</taxon>
        <taxon>Vibrionaceae</taxon>
        <taxon>Vibrio</taxon>
    </lineage>
</organism>
<feature type="chain" id="PRO_5044570387" evidence="1">
    <location>
        <begin position="34"/>
        <end position="896"/>
    </location>
</feature>
<dbReference type="Gene3D" id="2.60.40.3440">
    <property type="match status" value="1"/>
</dbReference>
<name>A0A249VZK1_VIBPH</name>
<gene>
    <name evidence="5" type="ORF">AKG60_12430</name>
    <name evidence="4" type="ORF">YA91_04670</name>
</gene>
<keyword evidence="6" id="KW-1185">Reference proteome</keyword>
<feature type="domain" description="Peptidase M11 gametolysin" evidence="2">
    <location>
        <begin position="295"/>
        <end position="484"/>
    </location>
</feature>
<reference evidence="4" key="2">
    <citation type="submission" date="2017-09" db="EMBL/GenBank/DDBJ databases">
        <authorList>
            <person name="Ehlers B."/>
            <person name="Leendertz F.H."/>
        </authorList>
    </citation>
    <scope>NUCLEOTIDE SEQUENCE</scope>
    <source>
        <strain evidence="4">MAVP-26</strain>
    </source>
</reference>
<evidence type="ECO:0000259" key="2">
    <source>
        <dbReference type="Pfam" id="PF05548"/>
    </source>
</evidence>
<dbReference type="SUPFAM" id="SSF55486">
    <property type="entry name" value="Metalloproteases ('zincins'), catalytic domain"/>
    <property type="match status" value="1"/>
</dbReference>
<dbReference type="Gene3D" id="2.60.40.10">
    <property type="entry name" value="Immunoglobulins"/>
    <property type="match status" value="2"/>
</dbReference>
<keyword evidence="1" id="KW-0732">Signal</keyword>
<evidence type="ECO:0000259" key="3">
    <source>
        <dbReference type="Pfam" id="PF10633"/>
    </source>
</evidence>
<dbReference type="EMBL" id="CP023247">
    <property type="protein sequence ID" value="ASZ49908.1"/>
    <property type="molecule type" value="Genomic_DNA"/>
</dbReference>
<accession>A0A249VZK1</accession>
<evidence type="ECO:0000256" key="1">
    <source>
        <dbReference type="SAM" id="SignalP"/>
    </source>
</evidence>
<evidence type="ECO:0000313" key="4">
    <source>
        <dbReference type="EMBL" id="ASZ49908.1"/>
    </source>
</evidence>
<dbReference type="InterPro" id="IPR008752">
    <property type="entry name" value="Peptidase_M11"/>
</dbReference>
<reference evidence="5 6" key="1">
    <citation type="submission" date="2015-08" db="EMBL/GenBank/DDBJ databases">
        <title>Draft Genome Sequences of Vibrio parahaemolyticus Strains.</title>
        <authorList>
            <person name="Gonzalez-Escalona N."/>
            <person name="DePaola A."/>
        </authorList>
    </citation>
    <scope>NUCLEOTIDE SEQUENCE [LARGE SCALE GENOMIC DNA]</scope>
    <source>
        <strain evidence="5 6">CFSAN001621</strain>
    </source>
</reference>
<dbReference type="Pfam" id="PF05548">
    <property type="entry name" value="Peptidase_M11"/>
    <property type="match status" value="1"/>
</dbReference>
<dbReference type="InterPro" id="IPR018905">
    <property type="entry name" value="A-galactase_NEW3"/>
</dbReference>
<dbReference type="AlphaFoldDB" id="A0A249VZK1"/>